<dbReference type="PROSITE" id="PS50850">
    <property type="entry name" value="MFS"/>
    <property type="match status" value="1"/>
</dbReference>
<dbReference type="CDD" id="cd17321">
    <property type="entry name" value="MFS_MMR_MDR_like"/>
    <property type="match status" value="1"/>
</dbReference>
<evidence type="ECO:0000313" key="9">
    <source>
        <dbReference type="EMBL" id="MBB5158404.1"/>
    </source>
</evidence>
<sequence>MQFMVLVDTTIVNVALPSIQRDLVATASQLTWVVNGYLLAGGGLLLLGGRVADLAGRRRVFLIGTALFALGSLVSGAAVSIEMLIAGRLIQGAGEAFASPAALSLVALLFTEPTERAKAFAIWGGLAGVGATAGVVLSGILTSLIHWRWIFFINLPLAFVPLILVPRLVGMGRRASAKPGSSLDLVGAVLITGGLGCVVYGLVEAGHQPSGSLGPILVGVTAIAGFVLVESRIAAPLVPLRFFANPVRLMGNFSAAFLVSTTTAMFFLATLHMQQVLGYSPVAAGLAYLPLCLMILPGLAASARLTTRVGPLAAASAGLACCCLGALLYSRLSVGGSYVADLLPAMILVGLGMGITNPAMQNAMLHGVSERDAGLGSGVGYTVGQLSGALGVAILATLAIRRQQTDLATGVDSLIAQVNGYKLGFTVAAVALAASAILVAVLALLHKQRRQSTAAHHPARPL</sequence>
<dbReference type="Gene3D" id="1.20.1720.10">
    <property type="entry name" value="Multidrug resistance protein D"/>
    <property type="match status" value="1"/>
</dbReference>
<evidence type="ECO:0000256" key="2">
    <source>
        <dbReference type="ARBA" id="ARBA00022448"/>
    </source>
</evidence>
<evidence type="ECO:0000256" key="5">
    <source>
        <dbReference type="ARBA" id="ARBA00022989"/>
    </source>
</evidence>
<dbReference type="InterPro" id="IPR020846">
    <property type="entry name" value="MFS_dom"/>
</dbReference>
<dbReference type="PROSITE" id="PS00216">
    <property type="entry name" value="SUGAR_TRANSPORT_1"/>
    <property type="match status" value="1"/>
</dbReference>
<dbReference type="InterPro" id="IPR036259">
    <property type="entry name" value="MFS_trans_sf"/>
</dbReference>
<keyword evidence="5 7" id="KW-1133">Transmembrane helix</keyword>
<feature type="transmembrane region" description="Helical" evidence="7">
    <location>
        <begin position="60"/>
        <end position="81"/>
    </location>
</feature>
<evidence type="ECO:0000259" key="8">
    <source>
        <dbReference type="PROSITE" id="PS50850"/>
    </source>
</evidence>
<keyword evidence="4 7" id="KW-0812">Transmembrane</keyword>
<feature type="transmembrane region" description="Helical" evidence="7">
    <location>
        <begin position="209"/>
        <end position="229"/>
    </location>
</feature>
<evidence type="ECO:0000313" key="10">
    <source>
        <dbReference type="Proteomes" id="UP000584374"/>
    </source>
</evidence>
<evidence type="ECO:0000256" key="4">
    <source>
        <dbReference type="ARBA" id="ARBA00022692"/>
    </source>
</evidence>
<dbReference type="AlphaFoldDB" id="A0A840QCE4"/>
<protein>
    <submittedName>
        <fullName evidence="9">EmrB/QacA subfamily drug resistance transporter</fullName>
    </submittedName>
</protein>
<dbReference type="PANTHER" id="PTHR42718">
    <property type="entry name" value="MAJOR FACILITATOR SUPERFAMILY MULTIDRUG TRANSPORTER MFSC"/>
    <property type="match status" value="1"/>
</dbReference>
<dbReference type="Pfam" id="PF07690">
    <property type="entry name" value="MFS_1"/>
    <property type="match status" value="1"/>
</dbReference>
<dbReference type="InterPro" id="IPR005829">
    <property type="entry name" value="Sugar_transporter_CS"/>
</dbReference>
<feature type="transmembrane region" description="Helical" evidence="7">
    <location>
        <begin position="93"/>
        <end position="111"/>
    </location>
</feature>
<keyword evidence="3" id="KW-1003">Cell membrane</keyword>
<dbReference type="RefSeq" id="WP_184730150.1">
    <property type="nucleotide sequence ID" value="NZ_JACHIW010000002.1"/>
</dbReference>
<dbReference type="GO" id="GO:0022857">
    <property type="term" value="F:transmembrane transporter activity"/>
    <property type="evidence" value="ECO:0007669"/>
    <property type="project" value="InterPro"/>
</dbReference>
<dbReference type="PANTHER" id="PTHR42718:SF46">
    <property type="entry name" value="BLR6921 PROTEIN"/>
    <property type="match status" value="1"/>
</dbReference>
<feature type="transmembrane region" description="Helical" evidence="7">
    <location>
        <begin position="182"/>
        <end position="203"/>
    </location>
</feature>
<feature type="domain" description="Major facilitator superfamily (MFS) profile" evidence="8">
    <location>
        <begin position="1"/>
        <end position="451"/>
    </location>
</feature>
<feature type="transmembrane region" description="Helical" evidence="7">
    <location>
        <begin position="277"/>
        <end position="300"/>
    </location>
</feature>
<feature type="transmembrane region" description="Helical" evidence="7">
    <location>
        <begin position="249"/>
        <end position="271"/>
    </location>
</feature>
<evidence type="ECO:0000256" key="7">
    <source>
        <dbReference type="SAM" id="Phobius"/>
    </source>
</evidence>
<dbReference type="GO" id="GO:0005886">
    <property type="term" value="C:plasma membrane"/>
    <property type="evidence" value="ECO:0007669"/>
    <property type="project" value="UniProtKB-SubCell"/>
</dbReference>
<dbReference type="EMBL" id="JACHIW010000002">
    <property type="protein sequence ID" value="MBB5158404.1"/>
    <property type="molecule type" value="Genomic_DNA"/>
</dbReference>
<comment type="caution">
    <text evidence="9">The sequence shown here is derived from an EMBL/GenBank/DDBJ whole genome shotgun (WGS) entry which is preliminary data.</text>
</comment>
<evidence type="ECO:0000256" key="1">
    <source>
        <dbReference type="ARBA" id="ARBA00004651"/>
    </source>
</evidence>
<dbReference type="Gene3D" id="1.20.1250.20">
    <property type="entry name" value="MFS general substrate transporter like domains"/>
    <property type="match status" value="1"/>
</dbReference>
<proteinExistence type="predicted"/>
<comment type="subcellular location">
    <subcellularLocation>
        <location evidence="1">Cell membrane</location>
        <topology evidence="1">Multi-pass membrane protein</topology>
    </subcellularLocation>
</comment>
<name>A0A840QCE4_9PSEU</name>
<organism evidence="9 10">
    <name type="scientific">Saccharopolyspora phatthalungensis</name>
    <dbReference type="NCBI Taxonomy" id="664693"/>
    <lineage>
        <taxon>Bacteria</taxon>
        <taxon>Bacillati</taxon>
        <taxon>Actinomycetota</taxon>
        <taxon>Actinomycetes</taxon>
        <taxon>Pseudonocardiales</taxon>
        <taxon>Pseudonocardiaceae</taxon>
        <taxon>Saccharopolyspora</taxon>
    </lineage>
</organism>
<dbReference type="SUPFAM" id="SSF103473">
    <property type="entry name" value="MFS general substrate transporter"/>
    <property type="match status" value="1"/>
</dbReference>
<dbReference type="InterPro" id="IPR011701">
    <property type="entry name" value="MFS"/>
</dbReference>
<feature type="transmembrane region" description="Helical" evidence="7">
    <location>
        <begin position="30"/>
        <end position="48"/>
    </location>
</feature>
<keyword evidence="2" id="KW-0813">Transport</keyword>
<feature type="transmembrane region" description="Helical" evidence="7">
    <location>
        <begin position="120"/>
        <end position="141"/>
    </location>
</feature>
<evidence type="ECO:0000256" key="6">
    <source>
        <dbReference type="ARBA" id="ARBA00023136"/>
    </source>
</evidence>
<feature type="transmembrane region" description="Helical" evidence="7">
    <location>
        <begin position="338"/>
        <end position="357"/>
    </location>
</feature>
<feature type="transmembrane region" description="Helical" evidence="7">
    <location>
        <begin position="312"/>
        <end position="332"/>
    </location>
</feature>
<feature type="transmembrane region" description="Helical" evidence="7">
    <location>
        <begin position="147"/>
        <end position="170"/>
    </location>
</feature>
<accession>A0A840QCE4</accession>
<reference evidence="9 10" key="1">
    <citation type="submission" date="2020-08" db="EMBL/GenBank/DDBJ databases">
        <title>Sequencing the genomes of 1000 actinobacteria strains.</title>
        <authorList>
            <person name="Klenk H.-P."/>
        </authorList>
    </citation>
    <scope>NUCLEOTIDE SEQUENCE [LARGE SCALE GENOMIC DNA]</scope>
    <source>
        <strain evidence="9 10">DSM 45584</strain>
    </source>
</reference>
<gene>
    <name evidence="9" type="ORF">BJ970_006003</name>
</gene>
<keyword evidence="10" id="KW-1185">Reference proteome</keyword>
<feature type="transmembrane region" description="Helical" evidence="7">
    <location>
        <begin position="420"/>
        <end position="445"/>
    </location>
</feature>
<feature type="transmembrane region" description="Helical" evidence="7">
    <location>
        <begin position="378"/>
        <end position="400"/>
    </location>
</feature>
<keyword evidence="6 7" id="KW-0472">Membrane</keyword>
<evidence type="ECO:0000256" key="3">
    <source>
        <dbReference type="ARBA" id="ARBA00022475"/>
    </source>
</evidence>
<dbReference type="Proteomes" id="UP000584374">
    <property type="component" value="Unassembled WGS sequence"/>
</dbReference>